<evidence type="ECO:0000256" key="7">
    <source>
        <dbReference type="ARBA" id="ARBA00023136"/>
    </source>
</evidence>
<evidence type="ECO:0000259" key="13">
    <source>
        <dbReference type="Pfam" id="PF04101"/>
    </source>
</evidence>
<dbReference type="InterPro" id="IPR004276">
    <property type="entry name" value="GlycoTrans_28_N"/>
</dbReference>
<feature type="binding site" evidence="10">
    <location>
        <position position="212"/>
    </location>
    <ligand>
        <name>UDP-N-acetyl-alpha-D-glucosamine</name>
        <dbReference type="ChEBI" id="CHEBI:57705"/>
    </ligand>
</feature>
<evidence type="ECO:0000256" key="10">
    <source>
        <dbReference type="HAMAP-Rule" id="MF_00033"/>
    </source>
</evidence>
<dbReference type="Proteomes" id="UP000230557">
    <property type="component" value="Unassembled WGS sequence"/>
</dbReference>
<organism evidence="14 15">
    <name type="scientific">Candidatus Doudnabacteria bacterium CG10_big_fil_rev_8_21_14_0_10_41_10</name>
    <dbReference type="NCBI Taxonomy" id="1974551"/>
    <lineage>
        <taxon>Bacteria</taxon>
        <taxon>Candidatus Doudnaibacteriota</taxon>
    </lineage>
</organism>
<dbReference type="GO" id="GO:0005975">
    <property type="term" value="P:carbohydrate metabolic process"/>
    <property type="evidence" value="ECO:0007669"/>
    <property type="project" value="InterPro"/>
</dbReference>
<dbReference type="GO" id="GO:0005886">
    <property type="term" value="C:plasma membrane"/>
    <property type="evidence" value="ECO:0007669"/>
    <property type="project" value="UniProtKB-SubCell"/>
</dbReference>
<dbReference type="AlphaFoldDB" id="A0A2H0VFD7"/>
<evidence type="ECO:0000256" key="11">
    <source>
        <dbReference type="SAM" id="Phobius"/>
    </source>
</evidence>
<keyword evidence="9 10" id="KW-0961">Cell wall biogenesis/degradation</keyword>
<dbReference type="GO" id="GO:0008360">
    <property type="term" value="P:regulation of cell shape"/>
    <property type="evidence" value="ECO:0007669"/>
    <property type="project" value="UniProtKB-KW"/>
</dbReference>
<dbReference type="UniPathway" id="UPA00219"/>
<dbReference type="Gene3D" id="3.40.50.2000">
    <property type="entry name" value="Glycogen Phosphorylase B"/>
    <property type="match status" value="2"/>
</dbReference>
<keyword evidence="3 10" id="KW-0328">Glycosyltransferase</keyword>
<feature type="binding site" evidence="10">
    <location>
        <position position="182"/>
    </location>
    <ligand>
        <name>UDP-N-acetyl-alpha-D-glucosamine</name>
        <dbReference type="ChEBI" id="CHEBI:57705"/>
    </ligand>
</feature>
<keyword evidence="2 10" id="KW-0132">Cell division</keyword>
<sequence>MSKKTTLNIILVGGGTAGSVSPLLAVKDAVLKLEPNTKFYFFGTRSGTEKILVEKENLKFYSIPAGKWRRYFSIRNFFDIFLVLFGFIRSLYLLRKIKADIVLSAGSFVSVPVSFAAFILRKKIFLHQQDLLPSFSNKLIFPFANKLSVSLEESQRNFSNESGFFKKIKKQSKIIYTGNPVRANITSGNRKRALKEFGLESNFPTILVLGGSSGAATINKLILESIGELTKYFQVIHVIGKHKVRSVKNIDHYHPYDFLTANLPDAFKIADIVVSRAGFSTITELSACKKVSVIIPMPKSHQIANANYLFFKRAAVAIRQETLNPKLLITFLRKLLFDYKLQILLRENIANLMPVNASEKLAKQLITLVKNV</sequence>
<dbReference type="EMBL" id="PFAJ01000049">
    <property type="protein sequence ID" value="PIR97000.1"/>
    <property type="molecule type" value="Genomic_DNA"/>
</dbReference>
<dbReference type="GO" id="GO:0009252">
    <property type="term" value="P:peptidoglycan biosynthetic process"/>
    <property type="evidence" value="ECO:0007669"/>
    <property type="project" value="UniProtKB-UniRule"/>
</dbReference>
<dbReference type="PANTHER" id="PTHR21015:SF27">
    <property type="entry name" value="UDP-N-ACETYLGLUCOSAMINE--N-ACETYLMURAMYL-(PENTAPEPTIDE) PYROPHOSPHORYL-UNDECAPRENOL N-ACETYLGLUCOSAMINE TRANSFERASE"/>
    <property type="match status" value="1"/>
</dbReference>
<keyword evidence="4 10" id="KW-0808">Transferase</keyword>
<evidence type="ECO:0000256" key="2">
    <source>
        <dbReference type="ARBA" id="ARBA00022618"/>
    </source>
</evidence>
<comment type="catalytic activity">
    <reaction evidence="10">
        <text>di-trans,octa-cis-undecaprenyl diphospho-N-acetyl-alpha-D-muramoyl-L-alanyl-D-glutamyl-meso-2,6-diaminopimeloyl-D-alanyl-D-alanine + UDP-N-acetyl-alpha-D-glucosamine = di-trans,octa-cis-undecaprenyl diphospho-[N-acetyl-alpha-D-glucosaminyl-(1-&gt;4)]-N-acetyl-alpha-D-muramoyl-L-alanyl-D-glutamyl-meso-2,6-diaminopimeloyl-D-alanyl-D-alanine + UDP + H(+)</text>
        <dbReference type="Rhea" id="RHEA:31227"/>
        <dbReference type="ChEBI" id="CHEBI:15378"/>
        <dbReference type="ChEBI" id="CHEBI:57705"/>
        <dbReference type="ChEBI" id="CHEBI:58223"/>
        <dbReference type="ChEBI" id="CHEBI:61387"/>
        <dbReference type="ChEBI" id="CHEBI:61388"/>
        <dbReference type="EC" id="2.4.1.227"/>
    </reaction>
</comment>
<comment type="caution">
    <text evidence="10">Lacks conserved residue(s) required for the propagation of feature annotation.</text>
</comment>
<evidence type="ECO:0000256" key="8">
    <source>
        <dbReference type="ARBA" id="ARBA00023306"/>
    </source>
</evidence>
<evidence type="ECO:0000256" key="3">
    <source>
        <dbReference type="ARBA" id="ARBA00022676"/>
    </source>
</evidence>
<comment type="pathway">
    <text evidence="10">Cell wall biogenesis; peptidoglycan biosynthesis.</text>
</comment>
<dbReference type="GO" id="GO:0051991">
    <property type="term" value="F:UDP-N-acetyl-D-glucosamine:N-acetylmuramoyl-L-alanyl-D-glutamyl-meso-2,6-diaminopimelyl-D-alanyl-D-alanine-diphosphoundecaprenol 4-beta-N-acetylglucosaminlytransferase activity"/>
    <property type="evidence" value="ECO:0007669"/>
    <property type="project" value="RHEA"/>
</dbReference>
<evidence type="ECO:0000259" key="12">
    <source>
        <dbReference type="Pfam" id="PF03033"/>
    </source>
</evidence>
<dbReference type="Pfam" id="PF04101">
    <property type="entry name" value="Glyco_tran_28_C"/>
    <property type="match status" value="1"/>
</dbReference>
<dbReference type="HAMAP" id="MF_00033">
    <property type="entry name" value="MurG"/>
    <property type="match status" value="1"/>
</dbReference>
<evidence type="ECO:0000313" key="14">
    <source>
        <dbReference type="EMBL" id="PIR97000.1"/>
    </source>
</evidence>
<comment type="similarity">
    <text evidence="10">Belongs to the glycosyltransferase 28 family. MurG subfamily.</text>
</comment>
<gene>
    <name evidence="10" type="primary">murG</name>
    <name evidence="14" type="ORF">COT91_03695</name>
</gene>
<protein>
    <recommendedName>
        <fullName evidence="10">UDP-N-acetylglucosamine--N-acetylmuramyl-(pentapeptide) pyrophosphoryl-undecaprenol N-acetylglucosamine transferase</fullName>
        <ecNumber evidence="10">2.4.1.227</ecNumber>
    </recommendedName>
    <alternativeName>
        <fullName evidence="10">Undecaprenyl-PP-MurNAc-pentapeptide-UDPGlcNAc GlcNAc transferase</fullName>
    </alternativeName>
</protein>
<evidence type="ECO:0000256" key="5">
    <source>
        <dbReference type="ARBA" id="ARBA00022960"/>
    </source>
</evidence>
<dbReference type="InterPro" id="IPR006009">
    <property type="entry name" value="GlcNAc_MurG"/>
</dbReference>
<evidence type="ECO:0000313" key="15">
    <source>
        <dbReference type="Proteomes" id="UP000230557"/>
    </source>
</evidence>
<feature type="transmembrane region" description="Helical" evidence="11">
    <location>
        <begin position="77"/>
        <end position="95"/>
    </location>
</feature>
<keyword evidence="1 10" id="KW-1003">Cell membrane</keyword>
<evidence type="ECO:0000256" key="4">
    <source>
        <dbReference type="ARBA" id="ARBA00022679"/>
    </source>
</evidence>
<accession>A0A2H0VFD7</accession>
<dbReference type="InterPro" id="IPR007235">
    <property type="entry name" value="Glyco_trans_28_C"/>
</dbReference>
<keyword evidence="6 10" id="KW-0573">Peptidoglycan synthesis</keyword>
<keyword evidence="11" id="KW-1133">Transmembrane helix</keyword>
<dbReference type="GO" id="GO:0071555">
    <property type="term" value="P:cell wall organization"/>
    <property type="evidence" value="ECO:0007669"/>
    <property type="project" value="UniProtKB-KW"/>
</dbReference>
<evidence type="ECO:0000256" key="6">
    <source>
        <dbReference type="ARBA" id="ARBA00022984"/>
    </source>
</evidence>
<name>A0A2H0VFD7_9BACT</name>
<feature type="transmembrane region" description="Helical" evidence="11">
    <location>
        <begin position="101"/>
        <end position="120"/>
    </location>
</feature>
<feature type="domain" description="Glycosyl transferase family 28 C-terminal" evidence="13">
    <location>
        <begin position="205"/>
        <end position="338"/>
    </location>
</feature>
<comment type="subcellular location">
    <subcellularLocation>
        <location evidence="10">Cell membrane</location>
        <topology evidence="10">Peripheral membrane protein</topology>
        <orientation evidence="10">Cytoplasmic side</orientation>
    </subcellularLocation>
</comment>
<dbReference type="EC" id="2.4.1.227" evidence="10"/>
<feature type="domain" description="Glycosyltransferase family 28 N-terminal" evidence="12">
    <location>
        <begin position="9"/>
        <end position="146"/>
    </location>
</feature>
<dbReference type="Pfam" id="PF03033">
    <property type="entry name" value="Glyco_transf_28"/>
    <property type="match status" value="1"/>
</dbReference>
<comment type="caution">
    <text evidence="14">The sequence shown here is derived from an EMBL/GenBank/DDBJ whole genome shotgun (WGS) entry which is preliminary data.</text>
</comment>
<keyword evidence="11" id="KW-0812">Transmembrane</keyword>
<dbReference type="PANTHER" id="PTHR21015">
    <property type="entry name" value="UDP-N-ACETYLGLUCOSAMINE--N-ACETYLMURAMYL-(PENTAPEPTIDE) PYROPHOSPHORYL-UNDECAPRENOL N-ACETYLGLUCOSAMINE TRANSFERASE 1"/>
    <property type="match status" value="1"/>
</dbReference>
<reference evidence="15" key="1">
    <citation type="submission" date="2017-09" db="EMBL/GenBank/DDBJ databases">
        <title>Depth-based differentiation of microbial function through sediment-hosted aquifers and enrichment of novel symbionts in the deep terrestrial subsurface.</title>
        <authorList>
            <person name="Probst A.J."/>
            <person name="Ladd B."/>
            <person name="Jarett J.K."/>
            <person name="Geller-Mcgrath D.E."/>
            <person name="Sieber C.M.K."/>
            <person name="Emerson J.B."/>
            <person name="Anantharaman K."/>
            <person name="Thomas B.C."/>
            <person name="Malmstrom R."/>
            <person name="Stieglmeier M."/>
            <person name="Klingl A."/>
            <person name="Woyke T."/>
            <person name="Ryan C.M."/>
            <person name="Banfield J.F."/>
        </authorList>
    </citation>
    <scope>NUCLEOTIDE SEQUENCE [LARGE SCALE GENOMIC DNA]</scope>
</reference>
<keyword evidence="7 10" id="KW-0472">Membrane</keyword>
<evidence type="ECO:0000256" key="9">
    <source>
        <dbReference type="ARBA" id="ARBA00023316"/>
    </source>
</evidence>
<dbReference type="GO" id="GO:0051301">
    <property type="term" value="P:cell division"/>
    <property type="evidence" value="ECO:0007669"/>
    <property type="project" value="UniProtKB-KW"/>
</dbReference>
<comment type="function">
    <text evidence="10">Cell wall formation. Catalyzes the transfer of a GlcNAc subunit on undecaprenyl-pyrophosphoryl-MurNAc-pentapeptide (lipid intermediate I) to form undecaprenyl-pyrophosphoryl-MurNAc-(pentapeptide)GlcNAc (lipid intermediate II).</text>
</comment>
<keyword evidence="5 10" id="KW-0133">Cell shape</keyword>
<dbReference type="GO" id="GO:0050511">
    <property type="term" value="F:undecaprenyldiphospho-muramoylpentapeptide beta-N-acetylglucosaminyltransferase activity"/>
    <property type="evidence" value="ECO:0007669"/>
    <property type="project" value="UniProtKB-UniRule"/>
</dbReference>
<feature type="binding site" evidence="10">
    <location>
        <position position="302"/>
    </location>
    <ligand>
        <name>UDP-N-acetyl-alpha-D-glucosamine</name>
        <dbReference type="ChEBI" id="CHEBI:57705"/>
    </ligand>
</feature>
<dbReference type="SUPFAM" id="SSF53756">
    <property type="entry name" value="UDP-Glycosyltransferase/glycogen phosphorylase"/>
    <property type="match status" value="1"/>
</dbReference>
<proteinExistence type="inferred from homology"/>
<keyword evidence="8 10" id="KW-0131">Cell cycle</keyword>
<evidence type="ECO:0000256" key="1">
    <source>
        <dbReference type="ARBA" id="ARBA00022475"/>
    </source>
</evidence>
<dbReference type="CDD" id="cd03785">
    <property type="entry name" value="GT28_MurG"/>
    <property type="match status" value="1"/>
</dbReference>
<feature type="binding site" evidence="10">
    <location>
        <begin position="16"/>
        <end position="18"/>
    </location>
    <ligand>
        <name>UDP-N-acetyl-alpha-D-glucosamine</name>
        <dbReference type="ChEBI" id="CHEBI:57705"/>
    </ligand>
</feature>